<dbReference type="AlphaFoldDB" id="A0A6J5C600"/>
<dbReference type="GO" id="GO:0008941">
    <property type="term" value="F:nitric oxide dioxygenase NAD(P)H activity"/>
    <property type="evidence" value="ECO:0007669"/>
    <property type="project" value="UniProtKB-EC"/>
</dbReference>
<reference evidence="1 2" key="1">
    <citation type="submission" date="2020-04" db="EMBL/GenBank/DDBJ databases">
        <authorList>
            <person name="De Canck E."/>
        </authorList>
    </citation>
    <scope>NUCLEOTIDE SEQUENCE [LARGE SCALE GENOMIC DNA]</scope>
    <source>
        <strain evidence="1 2">LMG 22037</strain>
    </source>
</reference>
<proteinExistence type="predicted"/>
<dbReference type="EMBL" id="CADIKB010000033">
    <property type="protein sequence ID" value="CAB3724675.1"/>
    <property type="molecule type" value="Genomic_DNA"/>
</dbReference>
<gene>
    <name evidence="1" type="primary">hmp_2</name>
    <name evidence="1" type="ORF">LMG22037_05057</name>
</gene>
<name>A0A6J5C600_9BURK</name>
<protein>
    <submittedName>
        <fullName evidence="1">Flavohemoprotein</fullName>
        <ecNumber evidence="1">1.14.12.17</ecNumber>
    </submittedName>
</protein>
<sequence>MRDQLRQTAATYANFKAVVYYENPLPGDVAGQDYDRAGFIDLNEPRDLILLPDADYYVCGPIQFMRLQHDALRNGHSRNADSLRGLRP</sequence>
<dbReference type="Gene3D" id="3.40.50.80">
    <property type="entry name" value="Nucleotide-binding domain of ferredoxin-NADP reductase (FNR) module"/>
    <property type="match status" value="1"/>
</dbReference>
<dbReference type="EC" id="1.14.12.17" evidence="1"/>
<evidence type="ECO:0000313" key="2">
    <source>
        <dbReference type="Proteomes" id="UP000494249"/>
    </source>
</evidence>
<keyword evidence="1" id="KW-0560">Oxidoreductase</keyword>
<evidence type="ECO:0000313" key="1">
    <source>
        <dbReference type="EMBL" id="CAB3724675.1"/>
    </source>
</evidence>
<accession>A0A6J5C600</accession>
<dbReference type="InterPro" id="IPR039261">
    <property type="entry name" value="FNR_nucleotide-bd"/>
</dbReference>
<dbReference type="Proteomes" id="UP000494249">
    <property type="component" value="Unassembled WGS sequence"/>
</dbReference>
<dbReference type="SUPFAM" id="SSF52343">
    <property type="entry name" value="Ferredoxin reductase-like, C-terminal NADP-linked domain"/>
    <property type="match status" value="1"/>
</dbReference>
<organism evidence="1 2">
    <name type="scientific">Paraburkholderia phenoliruptrix</name>
    <dbReference type="NCBI Taxonomy" id="252970"/>
    <lineage>
        <taxon>Bacteria</taxon>
        <taxon>Pseudomonadati</taxon>
        <taxon>Pseudomonadota</taxon>
        <taxon>Betaproteobacteria</taxon>
        <taxon>Burkholderiales</taxon>
        <taxon>Burkholderiaceae</taxon>
        <taxon>Paraburkholderia</taxon>
    </lineage>
</organism>